<comment type="similarity">
    <text evidence="1">Belongs to the UPF0597 family.</text>
</comment>
<dbReference type="HAMAP" id="MF_01845">
    <property type="entry name" value="UPF0597"/>
    <property type="match status" value="1"/>
</dbReference>
<dbReference type="EMBL" id="FNCQ01000003">
    <property type="protein sequence ID" value="SDG34780.1"/>
    <property type="molecule type" value="Genomic_DNA"/>
</dbReference>
<dbReference type="InterPro" id="IPR021144">
    <property type="entry name" value="UPF0597"/>
</dbReference>
<dbReference type="PANTHER" id="PTHR30501:SF2">
    <property type="entry name" value="UPF0597 PROTEIN YHAM"/>
    <property type="match status" value="1"/>
</dbReference>
<sequence length="436" mass="46351">MSFISSTHTIVTMINKETREQIIALIHQQVVPAIGCTEPMCVALCTAKATEMLGQKPEKIVAKLSANILKNAMGVGIPGTGMIGLPIAIALGALIGKSDYQLEVLKDLTPEALEAGKQYINEKRICIQMKKGITEKLYVEVTCSAGEKSETAIIAGTHTHFVESEKVVAESQEGADAENALPLNFRLVYDFATTAPLDEIRFILETRDYNMNAAREAIKGNYGHNLGKTIDRPLAKGIFGHTIFSHIISRTAAACDARMGGAMIPVMSNSGSGNQGICATNPVCVYAKENENTEEELIRALTLSHLTAIYIKQSLGTLSALCGCVVASIGSSVGITYLMGGDYERCCRSVKNMIANLTGMICDGAKPSCSLKITSGVSTAILSALLSMEGKCVTSEEGIVDDCVDRSIHNLTAIGADGMGPTDDLVLRIMTTKGCS</sequence>
<keyword evidence="4" id="KW-1185">Reference proteome</keyword>
<name>A0A1G7TJU5_9BACT</name>
<evidence type="ECO:0000259" key="2">
    <source>
        <dbReference type="Pfam" id="PF03313"/>
    </source>
</evidence>
<dbReference type="AlphaFoldDB" id="A0A1G7TJU5"/>
<dbReference type="InterPro" id="IPR005130">
    <property type="entry name" value="Ser_deHydtase-like_asu"/>
</dbReference>
<feature type="domain" description="Serine dehydratase-like alpha subunit" evidence="2">
    <location>
        <begin position="100"/>
        <end position="427"/>
    </location>
</feature>
<evidence type="ECO:0000256" key="1">
    <source>
        <dbReference type="HAMAP-Rule" id="MF_01845"/>
    </source>
</evidence>
<organism evidence="3 4">
    <name type="scientific">Prevotella communis</name>
    <dbReference type="NCBI Taxonomy" id="2913614"/>
    <lineage>
        <taxon>Bacteria</taxon>
        <taxon>Pseudomonadati</taxon>
        <taxon>Bacteroidota</taxon>
        <taxon>Bacteroidia</taxon>
        <taxon>Bacteroidales</taxon>
        <taxon>Prevotellaceae</taxon>
        <taxon>Prevotella</taxon>
    </lineage>
</organism>
<dbReference type="GO" id="GO:0080146">
    <property type="term" value="F:L-cysteine desulfhydrase activity"/>
    <property type="evidence" value="ECO:0007669"/>
    <property type="project" value="TreeGrafter"/>
</dbReference>
<accession>A0A1G7TJU5</accession>
<dbReference type="PANTHER" id="PTHR30501">
    <property type="entry name" value="UPF0597 PROTEIN YHAM"/>
    <property type="match status" value="1"/>
</dbReference>
<protein>
    <recommendedName>
        <fullName evidence="1">UPF0597 protein SAMN04487901_10313</fullName>
    </recommendedName>
</protein>
<evidence type="ECO:0000313" key="4">
    <source>
        <dbReference type="Proteomes" id="UP000198779"/>
    </source>
</evidence>
<evidence type="ECO:0000313" key="3">
    <source>
        <dbReference type="EMBL" id="SDG34780.1"/>
    </source>
</evidence>
<dbReference type="PIRSF" id="PIRSF006054">
    <property type="entry name" value="UCP006054"/>
    <property type="match status" value="1"/>
</dbReference>
<dbReference type="STRING" id="645274.SAMN04487901_10313"/>
<proteinExistence type="inferred from homology"/>
<dbReference type="GO" id="GO:0019450">
    <property type="term" value="P:L-cysteine catabolic process to pyruvate"/>
    <property type="evidence" value="ECO:0007669"/>
    <property type="project" value="TreeGrafter"/>
</dbReference>
<dbReference type="Pfam" id="PF03313">
    <property type="entry name" value="SDH_alpha"/>
    <property type="match status" value="1"/>
</dbReference>
<dbReference type="Proteomes" id="UP000198779">
    <property type="component" value="Unassembled WGS sequence"/>
</dbReference>
<gene>
    <name evidence="3" type="ORF">SAMN04487901_10313</name>
</gene>
<reference evidence="4" key="1">
    <citation type="submission" date="2016-10" db="EMBL/GenBank/DDBJ databases">
        <authorList>
            <person name="Varghese N."/>
            <person name="Submissions S."/>
        </authorList>
    </citation>
    <scope>NUCLEOTIDE SEQUENCE [LARGE SCALE GENOMIC DNA]</scope>
    <source>
        <strain evidence="4">BP1-148</strain>
    </source>
</reference>